<dbReference type="GO" id="GO:0005524">
    <property type="term" value="F:ATP binding"/>
    <property type="evidence" value="ECO:0007669"/>
    <property type="project" value="UniProtKB-KW"/>
</dbReference>
<evidence type="ECO:0000256" key="1">
    <source>
        <dbReference type="PIRSR" id="PIRSR640198-1"/>
    </source>
</evidence>
<dbReference type="EMBL" id="NBXB01000034">
    <property type="protein sequence ID" value="RFA13694.1"/>
    <property type="molecule type" value="Genomic_DNA"/>
</dbReference>
<dbReference type="InterPro" id="IPR040198">
    <property type="entry name" value="Fido_containing"/>
</dbReference>
<dbReference type="OrthoDB" id="9813719at2"/>
<dbReference type="Pfam" id="PF02661">
    <property type="entry name" value="Fic"/>
    <property type="match status" value="1"/>
</dbReference>
<feature type="active site" evidence="1">
    <location>
        <position position="191"/>
    </location>
</feature>
<dbReference type="Gene3D" id="1.10.3290.10">
    <property type="entry name" value="Fido-like domain"/>
    <property type="match status" value="1"/>
</dbReference>
<dbReference type="InterPro" id="IPR036597">
    <property type="entry name" value="Fido-like_dom_sf"/>
</dbReference>
<organism evidence="4 5">
    <name type="scientific">Subtercola boreus</name>
    <dbReference type="NCBI Taxonomy" id="120213"/>
    <lineage>
        <taxon>Bacteria</taxon>
        <taxon>Bacillati</taxon>
        <taxon>Actinomycetota</taxon>
        <taxon>Actinomycetes</taxon>
        <taxon>Micrococcales</taxon>
        <taxon>Microbacteriaceae</taxon>
        <taxon>Subtercola</taxon>
    </lineage>
</organism>
<gene>
    <name evidence="4" type="ORF">B7R22_13075</name>
</gene>
<proteinExistence type="predicted"/>
<dbReference type="Proteomes" id="UP000256541">
    <property type="component" value="Unassembled WGS sequence"/>
</dbReference>
<dbReference type="SUPFAM" id="SSF140931">
    <property type="entry name" value="Fic-like"/>
    <property type="match status" value="1"/>
</dbReference>
<dbReference type="AlphaFoldDB" id="A0A3E0VUF8"/>
<evidence type="ECO:0000259" key="3">
    <source>
        <dbReference type="PROSITE" id="PS51459"/>
    </source>
</evidence>
<comment type="caution">
    <text evidence="4">The sequence shown here is derived from an EMBL/GenBank/DDBJ whole genome shotgun (WGS) entry which is preliminary data.</text>
</comment>
<feature type="binding site" evidence="2">
    <location>
        <begin position="195"/>
        <end position="202"/>
    </location>
    <ligand>
        <name>ATP</name>
        <dbReference type="ChEBI" id="CHEBI:30616"/>
    </ligand>
</feature>
<evidence type="ECO:0000313" key="5">
    <source>
        <dbReference type="Proteomes" id="UP000256541"/>
    </source>
</evidence>
<name>A0A3E0VUF8_9MICO</name>
<dbReference type="PANTHER" id="PTHR13504:SF38">
    <property type="entry name" value="FIDO DOMAIN-CONTAINING PROTEIN"/>
    <property type="match status" value="1"/>
</dbReference>
<keyword evidence="2" id="KW-0067">ATP-binding</keyword>
<dbReference type="PROSITE" id="PS51459">
    <property type="entry name" value="FIDO"/>
    <property type="match status" value="1"/>
</dbReference>
<protein>
    <recommendedName>
        <fullName evidence="3">Fido domain-containing protein</fullName>
    </recommendedName>
</protein>
<reference evidence="4 5" key="1">
    <citation type="submission" date="2017-04" db="EMBL/GenBank/DDBJ databases">
        <title>Comparative genome analysis of Subtercola boreus.</title>
        <authorList>
            <person name="Cho Y.-J."/>
            <person name="Cho A."/>
            <person name="Kim O.-S."/>
            <person name="Lee J.-I."/>
        </authorList>
    </citation>
    <scope>NUCLEOTIDE SEQUENCE [LARGE SCALE GENOMIC DNA]</scope>
    <source>
        <strain evidence="4 5">P27479</strain>
    </source>
</reference>
<sequence length="364" mass="38952">MQQPYEAAVVPAIAAARAPLSSALLAEVDDATAELARFDAEIAQLTAPYAFILLRSESASSSQIENLTSGARAISEVDLGERDQGNAALIVSNVRAMKAAIDLADDLSDETIISMQRLLLETSEPELTGRYREQQVWIGGSNFSPHRAAFVPPVPERVPAAMADLLTFARRTDLPSLVGVALVHAQFETIHPFPDGNGRTGRALAQSMLRRSGVTRHVTVPISSGLLAQRDAYFAALTTYRQGDLASIVGVFTDAVFLAVANGRRLAHTIADLQAAWGERLADTKSTSSAHRLAVLAIQHPVLNSSFVEKALGVPPKTALAALARLEAVGILRPASAASRNRVWLAFEVIAALDAFADRSTRRF</sequence>
<accession>A0A3E0VUF8</accession>
<feature type="domain" description="Fido" evidence="3">
    <location>
        <begin position="107"/>
        <end position="254"/>
    </location>
</feature>
<evidence type="ECO:0000256" key="2">
    <source>
        <dbReference type="PIRSR" id="PIRSR640198-2"/>
    </source>
</evidence>
<evidence type="ECO:0000313" key="4">
    <source>
        <dbReference type="EMBL" id="RFA13694.1"/>
    </source>
</evidence>
<keyword evidence="2" id="KW-0547">Nucleotide-binding</keyword>
<dbReference type="InterPro" id="IPR003812">
    <property type="entry name" value="Fido"/>
</dbReference>
<dbReference type="PANTHER" id="PTHR13504">
    <property type="entry name" value="FIDO DOMAIN-CONTAINING PROTEIN DDB_G0283145"/>
    <property type="match status" value="1"/>
</dbReference>